<evidence type="ECO:0000313" key="10">
    <source>
        <dbReference type="Proteomes" id="UP000694864"/>
    </source>
</evidence>
<dbReference type="InterPro" id="IPR036397">
    <property type="entry name" value="RNaseH_sf"/>
</dbReference>
<feature type="domain" description="DNA-directed DNA polymerase family B mitochondria/virus" evidence="9">
    <location>
        <begin position="110"/>
        <end position="213"/>
    </location>
</feature>
<dbReference type="InterPro" id="IPR043502">
    <property type="entry name" value="DNA/RNA_pol_sf"/>
</dbReference>
<keyword evidence="3" id="KW-0808">Transferase</keyword>
<keyword evidence="6" id="KW-0239">DNA-directed DNA polymerase</keyword>
<dbReference type="EC" id="2.7.7.7" evidence="2"/>
<comment type="similarity">
    <text evidence="1">Belongs to the DNA polymerase type-B family.</text>
</comment>
<sequence>MEGTPPPAKSFRKKRQVQKYITKADIRKGERKAFNVADLETIMYDFNKDGVLVHVPYAAGFLVIEPDADVGSIPIHKFESYYSEDFYHDTFCERSDNMMIRFIDRISKVAFKRKIKTIYFHNMSKFDGVIIIKYYLRFFVNEYKIKALMRNNCLYQLSIFCKNHKSLTYKYMDSLKVLPGKLVDLGKAICPELGSKGSVDHESVKEENLKYRKAELLAYMNQDIRLLGGIMCKSQANYWRQYNIDITEVLTISSLALLIFRMKYYNMEVFPIYIPNRNEDDFIRRGYYGGHSDVYIPRGQDLKYYDVNSLYPFVMMSYPMPGGEPVWYSDFEGQDLNDLFGFIEAYVECPSTIDRPFLPYKENNVLRFPTGKWVGIYFSEELKLAKSVGYSIIPLRGYLYDKNEKMESPFKEFVKSLFERRREAKKRGDEAMSFVYKTLMNSLYGRFGISPKSLVTEIIDKDRYDTLVNQIDIEYADNLHNEYYLVRYYVNTESTDETQWNPPRNSAVQLSAAITAYARIYMYY</sequence>
<dbReference type="SUPFAM" id="SSF53098">
    <property type="entry name" value="Ribonuclease H-like"/>
    <property type="match status" value="1"/>
</dbReference>
<dbReference type="Gene3D" id="3.90.1600.10">
    <property type="entry name" value="Palm domain of DNA polymerase"/>
    <property type="match status" value="1"/>
</dbReference>
<protein>
    <recommendedName>
        <fullName evidence="2">DNA-directed DNA polymerase</fullName>
        <ecNumber evidence="2">2.7.7.7</ecNumber>
    </recommendedName>
</protein>
<keyword evidence="4" id="KW-0548">Nucleotidyltransferase</keyword>
<keyword evidence="7" id="KW-0238">DNA-binding</keyword>
<reference evidence="10" key="1">
    <citation type="journal article" date="2014" name="Nat. Commun.">
        <title>The emerging biofuel crop Camelina sativa retains a highly undifferentiated hexaploid genome structure.</title>
        <authorList>
            <person name="Kagale S."/>
            <person name="Koh C."/>
            <person name="Nixon J."/>
            <person name="Bollina V."/>
            <person name="Clarke W.E."/>
            <person name="Tuteja R."/>
            <person name="Spillane C."/>
            <person name="Robinson S.J."/>
            <person name="Links M.G."/>
            <person name="Clarke C."/>
            <person name="Higgins E.E."/>
            <person name="Huebert T."/>
            <person name="Sharpe A.G."/>
            <person name="Parkin I.A."/>
        </authorList>
    </citation>
    <scope>NUCLEOTIDE SEQUENCE [LARGE SCALE GENOMIC DNA]</scope>
    <source>
        <strain evidence="10">cv. DH55</strain>
    </source>
</reference>
<keyword evidence="10" id="KW-1185">Reference proteome</keyword>
<dbReference type="PANTHER" id="PTHR33568">
    <property type="entry name" value="DNA POLYMERASE"/>
    <property type="match status" value="1"/>
</dbReference>
<evidence type="ECO:0000256" key="3">
    <source>
        <dbReference type="ARBA" id="ARBA00022679"/>
    </source>
</evidence>
<dbReference type="InterPro" id="IPR012337">
    <property type="entry name" value="RNaseH-like_sf"/>
</dbReference>
<dbReference type="PANTHER" id="PTHR33568:SF3">
    <property type="entry name" value="DNA-DIRECTED DNA POLYMERASE"/>
    <property type="match status" value="1"/>
</dbReference>
<reference evidence="11" key="2">
    <citation type="submission" date="2025-08" db="UniProtKB">
        <authorList>
            <consortium name="RefSeq"/>
        </authorList>
    </citation>
    <scope>IDENTIFICATION</scope>
    <source>
        <tissue evidence="11">Leaf</tissue>
    </source>
</reference>
<dbReference type="Gene3D" id="3.30.420.10">
    <property type="entry name" value="Ribonuclease H-like superfamily/Ribonuclease H"/>
    <property type="match status" value="1"/>
</dbReference>
<proteinExistence type="inferred from homology"/>
<feature type="domain" description="DNA-directed DNA polymerase family B mitochondria/virus" evidence="9">
    <location>
        <begin position="214"/>
        <end position="523"/>
    </location>
</feature>
<evidence type="ECO:0000313" key="11">
    <source>
        <dbReference type="RefSeq" id="XP_019085454.1"/>
    </source>
</evidence>
<keyword evidence="5" id="KW-0235">DNA replication</keyword>
<dbReference type="Proteomes" id="UP000694864">
    <property type="component" value="Chromosome 2"/>
</dbReference>
<evidence type="ECO:0000256" key="2">
    <source>
        <dbReference type="ARBA" id="ARBA00012417"/>
    </source>
</evidence>
<evidence type="ECO:0000256" key="4">
    <source>
        <dbReference type="ARBA" id="ARBA00022695"/>
    </source>
</evidence>
<accession>A0ABM1QFB6</accession>
<evidence type="ECO:0000256" key="6">
    <source>
        <dbReference type="ARBA" id="ARBA00022932"/>
    </source>
</evidence>
<dbReference type="GeneID" id="109126391"/>
<evidence type="ECO:0000256" key="8">
    <source>
        <dbReference type="ARBA" id="ARBA00049244"/>
    </source>
</evidence>
<dbReference type="SUPFAM" id="SSF56672">
    <property type="entry name" value="DNA/RNA polymerases"/>
    <property type="match status" value="1"/>
</dbReference>
<evidence type="ECO:0000259" key="9">
    <source>
        <dbReference type="Pfam" id="PF03175"/>
    </source>
</evidence>
<dbReference type="Gene3D" id="1.10.287.690">
    <property type="entry name" value="Helix hairpin bin"/>
    <property type="match status" value="1"/>
</dbReference>
<evidence type="ECO:0000256" key="7">
    <source>
        <dbReference type="ARBA" id="ARBA00023125"/>
    </source>
</evidence>
<gene>
    <name evidence="11" type="primary">LOC109126391</name>
</gene>
<dbReference type="RefSeq" id="XP_019085454.1">
    <property type="nucleotide sequence ID" value="XM_019229909.1"/>
</dbReference>
<dbReference type="InterPro" id="IPR004868">
    <property type="entry name" value="DNA-dir_DNA_pol_B_mt/vir"/>
</dbReference>
<organism evidence="10 11">
    <name type="scientific">Camelina sativa</name>
    <name type="common">False flax</name>
    <name type="synonym">Myagrum sativum</name>
    <dbReference type="NCBI Taxonomy" id="90675"/>
    <lineage>
        <taxon>Eukaryota</taxon>
        <taxon>Viridiplantae</taxon>
        <taxon>Streptophyta</taxon>
        <taxon>Embryophyta</taxon>
        <taxon>Tracheophyta</taxon>
        <taxon>Spermatophyta</taxon>
        <taxon>Magnoliopsida</taxon>
        <taxon>eudicotyledons</taxon>
        <taxon>Gunneridae</taxon>
        <taxon>Pentapetalae</taxon>
        <taxon>rosids</taxon>
        <taxon>malvids</taxon>
        <taxon>Brassicales</taxon>
        <taxon>Brassicaceae</taxon>
        <taxon>Camelineae</taxon>
        <taxon>Camelina</taxon>
    </lineage>
</organism>
<dbReference type="Pfam" id="PF03175">
    <property type="entry name" value="DNA_pol_B_2"/>
    <property type="match status" value="2"/>
</dbReference>
<evidence type="ECO:0000256" key="1">
    <source>
        <dbReference type="ARBA" id="ARBA00005755"/>
    </source>
</evidence>
<dbReference type="InterPro" id="IPR023211">
    <property type="entry name" value="DNA_pol_palm_dom_sf"/>
</dbReference>
<name>A0ABM1QFB6_CAMSA</name>
<comment type="catalytic activity">
    <reaction evidence="8">
        <text>DNA(n) + a 2'-deoxyribonucleoside 5'-triphosphate = DNA(n+1) + diphosphate</text>
        <dbReference type="Rhea" id="RHEA:22508"/>
        <dbReference type="Rhea" id="RHEA-COMP:17339"/>
        <dbReference type="Rhea" id="RHEA-COMP:17340"/>
        <dbReference type="ChEBI" id="CHEBI:33019"/>
        <dbReference type="ChEBI" id="CHEBI:61560"/>
        <dbReference type="ChEBI" id="CHEBI:173112"/>
        <dbReference type="EC" id="2.7.7.7"/>
    </reaction>
</comment>
<evidence type="ECO:0000256" key="5">
    <source>
        <dbReference type="ARBA" id="ARBA00022705"/>
    </source>
</evidence>